<proteinExistence type="predicted"/>
<feature type="region of interest" description="Disordered" evidence="1">
    <location>
        <begin position="1069"/>
        <end position="1093"/>
    </location>
</feature>
<protein>
    <submittedName>
        <fullName evidence="3">Histone H2A deubiquitinase</fullName>
        <ecNumber evidence="3">3.4.19.-</ecNumber>
    </submittedName>
</protein>
<dbReference type="Gene3D" id="3.40.140.10">
    <property type="entry name" value="Cytidine Deaminase, domain 2"/>
    <property type="match status" value="1"/>
</dbReference>
<dbReference type="PROSITE" id="PS50249">
    <property type="entry name" value="MPN"/>
    <property type="match status" value="1"/>
</dbReference>
<feature type="region of interest" description="Disordered" evidence="1">
    <location>
        <begin position="569"/>
        <end position="618"/>
    </location>
</feature>
<evidence type="ECO:0000256" key="1">
    <source>
        <dbReference type="SAM" id="MobiDB-lite"/>
    </source>
</evidence>
<feature type="compositionally biased region" description="Basic and acidic residues" evidence="1">
    <location>
        <begin position="608"/>
        <end position="618"/>
    </location>
</feature>
<dbReference type="EC" id="3.4.19.-" evidence="3"/>
<feature type="region of interest" description="Disordered" evidence="1">
    <location>
        <begin position="883"/>
        <end position="908"/>
    </location>
</feature>
<evidence type="ECO:0000313" key="3">
    <source>
        <dbReference type="EMBL" id="KAK1747056.1"/>
    </source>
</evidence>
<accession>A0AAD9DGN3</accession>
<feature type="region of interest" description="Disordered" evidence="1">
    <location>
        <begin position="1"/>
        <end position="23"/>
    </location>
</feature>
<feature type="compositionally biased region" description="Basic residues" evidence="1">
    <location>
        <begin position="951"/>
        <end position="961"/>
    </location>
</feature>
<feature type="region of interest" description="Disordered" evidence="1">
    <location>
        <begin position="89"/>
        <end position="118"/>
    </location>
</feature>
<evidence type="ECO:0000313" key="4">
    <source>
        <dbReference type="Proteomes" id="UP001224775"/>
    </source>
</evidence>
<dbReference type="GO" id="GO:0008237">
    <property type="term" value="F:metallopeptidase activity"/>
    <property type="evidence" value="ECO:0007669"/>
    <property type="project" value="InterPro"/>
</dbReference>
<organism evidence="3 4">
    <name type="scientific">Skeletonema marinoi</name>
    <dbReference type="NCBI Taxonomy" id="267567"/>
    <lineage>
        <taxon>Eukaryota</taxon>
        <taxon>Sar</taxon>
        <taxon>Stramenopiles</taxon>
        <taxon>Ochrophyta</taxon>
        <taxon>Bacillariophyta</taxon>
        <taxon>Coscinodiscophyceae</taxon>
        <taxon>Thalassiosirophycidae</taxon>
        <taxon>Thalassiosirales</taxon>
        <taxon>Skeletonemataceae</taxon>
        <taxon>Skeletonema</taxon>
        <taxon>Skeletonema marinoi-dohrnii complex</taxon>
    </lineage>
</organism>
<keyword evidence="4" id="KW-1185">Reference proteome</keyword>
<reference evidence="3" key="1">
    <citation type="submission" date="2023-06" db="EMBL/GenBank/DDBJ databases">
        <title>Survivors Of The Sea: Transcriptome response of Skeletonema marinoi to long-term dormancy.</title>
        <authorList>
            <person name="Pinder M.I.M."/>
            <person name="Kourtchenko O."/>
            <person name="Robertson E.K."/>
            <person name="Larsson T."/>
            <person name="Maumus F."/>
            <person name="Osuna-Cruz C.M."/>
            <person name="Vancaester E."/>
            <person name="Stenow R."/>
            <person name="Vandepoele K."/>
            <person name="Ploug H."/>
            <person name="Bruchert V."/>
            <person name="Godhe A."/>
            <person name="Topel M."/>
        </authorList>
    </citation>
    <scope>NUCLEOTIDE SEQUENCE</scope>
    <source>
        <strain evidence="3">R05AC</strain>
    </source>
</reference>
<dbReference type="PANTHER" id="PTHR10410">
    <property type="entry name" value="EUKARYOTIC TRANSLATION INITIATION FACTOR 3 -RELATED"/>
    <property type="match status" value="1"/>
</dbReference>
<keyword evidence="3" id="KW-0378">Hydrolase</keyword>
<sequence length="1726" mass="193794">MQKRSDNNADDSEDITSLRATRSQNIQYQYPPGLPTFDQQFTGQYPPVQNGQNTNFSTGIINPGHPAGAHVHVYSSYPENPTAQQHYALQHQHPMQQPPPQQMYYPPQFPQQQQQQNHSLSDVNAAIQLTSALINQITANNNASYVPQIMVQPNTAAQNQNTANLINNQAPPRRTINFDGIHGPYSHLVQAGNNGTVRSREVISLLDCNEDTSQMEEETVAAASEQKVKRRTSNNPKRQKQPKIESSVHNQAVPVFKRKEPPEMLDAELKLPSKPTKKRRQSNGKQQKQQKTVQLPMNINNNMMQQPMIQNQSSMQMPLINNMMQQPETRNHPSMQTHMNNKMMRQPIVHPQKMGQSMDQQTMQLGQRQGMGGTCGIQPTSSAEQYIHPNDPVFYDQGFGSKSEPEHDALPTKGQPSKPAAETRSKPDCVDLDSTTDKSLNVSVVVPEDEHLVTPYITTLMRQYKRCTLTNRTSYNTGTRLGFPGLECIHCTGPDSQQFFYNNTKSMSGNLGRFGDHLLTCSGAPDALKKSIEELKEEHKTLPCQSRKSFFDGILNRLLRDYNKDDVGGDSKNKLLQKDGNKNGVCGGNKNGKRQAKPARTSAAQKASVDKKDKPLAPAKDEHMVNAFVFFVVNQYKRCTVDAKQRSHYDVGFPGLECIHCTGHRRFFSRDAQSTRKNCSQLSNHLSECSGASDTVKETLSKLQDARHKKSPNAESFFNNIWIRLQGDSCFNEQNANVKKQVKPAQKATADPSKTSVVIAEDRQLINEFTFALLSQYRRCKLDLLTKGVKSSQTRFDHGHPGLECIHCAGPKSRKFFYGGSHLLQKNFAHLYKHFSECKSAPATLKESLAKLKNENHRSNQQDRVSFFNAVWARLQHECDAESDKKKSSIKPKTNKKTGEQQNLKRANGKPCNVCRSRKVRCDDKQWYCLYNVGSTVTDKDADRHEAVSKRQPKEKKPRKVRLSETPAAEDSFLCKVISQDSTQIDYPHAPMGQLWLDKSFAGNRSHSDLSDEASIDIHAGGTLIGRRYVWDEGYFVDQHHDVDNKPSRKIGPILRGCTCGADHSYTMGASMESNSKGMKGRRSERSGGSMRTSTVLSKLADGTLSPHTLIYPDEYTMGPELRFQKNLQAEKNVQPFSIRVSPDALFLGDLHAHLSDSEIIGFLGGHYSPSEKCIYIQAAFPCKATDRVDAGDTDVEMDPVSQIYAREAISNHGLSVVGWYHSHPTFQPNPSVTDIENQASYQQLFQGDNEADNNEEDDDDASTSTTASPFVGLIIGTYDGQNPTSESVMRWFHVISKKTDGKDVNYPMQLKTTHRHFRVLDDELRPAMTSQGAIIRQGLESKYLSCPITKRSQPSQIEVSGLGGNTHSAILSDKVAEQQTQKKQSDNGQHVRVQSSSSSAKNDKDHNVSIMGSDRPALLLSESLFEQPWHGNETIRWKFKSAIPLYFTTTEREILQMDTDIIPNDVLAGIIWFAVEREQTNPATQAGSLLPASVSPSSRAILELLLRLSFTGSDDMQRKLYEIIHSLEGSESEIDNSSDEMRFNDIDAVITHKVDAVLSHYYSSKQKKINPFKSWSGAGDKGKNIDTEIDEAGNSSSTSNPDAQFSWAHYYMTEVLHMSYDVVGNRKVYRGGSKMKRGQKIAACLLKWARHMQLRPDFESIMRHNSCNEGDLQFDSETSIQQFEPIKNGYIFVVAEVMRLLAARWSEAAEKTKVAKKKEHKRIYI</sequence>
<feature type="region of interest" description="Disordered" evidence="1">
    <location>
        <begin position="942"/>
        <end position="965"/>
    </location>
</feature>
<feature type="region of interest" description="Disordered" evidence="1">
    <location>
        <begin position="1378"/>
        <end position="1410"/>
    </location>
</feature>
<gene>
    <name evidence="3" type="ORF">QTG54_002400</name>
</gene>
<dbReference type="Proteomes" id="UP001224775">
    <property type="component" value="Unassembled WGS sequence"/>
</dbReference>
<comment type="caution">
    <text evidence="3">The sequence shown here is derived from an EMBL/GenBank/DDBJ whole genome shotgun (WGS) entry which is preliminary data.</text>
</comment>
<feature type="domain" description="MPN" evidence="2">
    <location>
        <begin position="1139"/>
        <end position="1273"/>
    </location>
</feature>
<feature type="region of interest" description="Disordered" evidence="1">
    <location>
        <begin position="214"/>
        <end position="293"/>
    </location>
</feature>
<dbReference type="InterPro" id="IPR037518">
    <property type="entry name" value="MPN"/>
</dbReference>
<feature type="region of interest" description="Disordered" evidence="1">
    <location>
        <begin position="368"/>
        <end position="434"/>
    </location>
</feature>
<dbReference type="InterPro" id="IPR050242">
    <property type="entry name" value="JAMM_MPN+_peptidase_M67A"/>
</dbReference>
<dbReference type="SUPFAM" id="SSF102712">
    <property type="entry name" value="JAB1/MPN domain"/>
    <property type="match status" value="1"/>
</dbReference>
<feature type="compositionally biased region" description="Low complexity" evidence="1">
    <location>
        <begin position="102"/>
        <end position="116"/>
    </location>
</feature>
<dbReference type="Pfam" id="PF01398">
    <property type="entry name" value="JAB"/>
    <property type="match status" value="1"/>
</dbReference>
<name>A0AAD9DGN3_9STRA</name>
<feature type="compositionally biased region" description="Polar residues" evidence="1">
    <location>
        <begin position="283"/>
        <end position="293"/>
    </location>
</feature>
<feature type="compositionally biased region" description="Basic and acidic residues" evidence="1">
    <location>
        <begin position="257"/>
        <end position="271"/>
    </location>
</feature>
<dbReference type="EMBL" id="JATAAI010000003">
    <property type="protein sequence ID" value="KAK1747056.1"/>
    <property type="molecule type" value="Genomic_DNA"/>
</dbReference>
<evidence type="ECO:0000259" key="2">
    <source>
        <dbReference type="PROSITE" id="PS50249"/>
    </source>
</evidence>
<feature type="compositionally biased region" description="Polar residues" evidence="1">
    <location>
        <begin position="1378"/>
        <end position="1401"/>
    </location>
</feature>
<feature type="compositionally biased region" description="Basic and acidic residues" evidence="1">
    <location>
        <begin position="569"/>
        <end position="581"/>
    </location>
</feature>
<feature type="compositionally biased region" description="Basic residues" evidence="1">
    <location>
        <begin position="228"/>
        <end position="241"/>
    </location>
</feature>
<dbReference type="InterPro" id="IPR000555">
    <property type="entry name" value="JAMM/MPN+_dom"/>
</dbReference>